<evidence type="ECO:0000313" key="3">
    <source>
        <dbReference type="Proteomes" id="UP000887159"/>
    </source>
</evidence>
<accession>A0A8X6RF74</accession>
<dbReference type="Proteomes" id="UP000887159">
    <property type="component" value="Unassembled WGS sequence"/>
</dbReference>
<feature type="region of interest" description="Disordered" evidence="1">
    <location>
        <begin position="21"/>
        <end position="48"/>
    </location>
</feature>
<gene>
    <name evidence="2" type="primary">NCL1_51054</name>
    <name evidence="2" type="ORF">TNCV_3412561</name>
</gene>
<sequence length="103" mass="11509">MSAGVVSTPRQFININSCRSAKNSSLNSDEDIRLSESDCEESEKKSDEIDNVPVHSDIYAVRDSLKRILHNSNAPGRFATRNVLRQSSRPTNFAKHNANVCFL</sequence>
<comment type="caution">
    <text evidence="2">The sequence shown here is derived from an EMBL/GenBank/DDBJ whole genome shotgun (WGS) entry which is preliminary data.</text>
</comment>
<reference evidence="2" key="1">
    <citation type="submission" date="2020-08" db="EMBL/GenBank/DDBJ databases">
        <title>Multicomponent nature underlies the extraordinary mechanical properties of spider dragline silk.</title>
        <authorList>
            <person name="Kono N."/>
            <person name="Nakamura H."/>
            <person name="Mori M."/>
            <person name="Yoshida Y."/>
            <person name="Ohtoshi R."/>
            <person name="Malay A.D."/>
            <person name="Moran D.A.P."/>
            <person name="Tomita M."/>
            <person name="Numata K."/>
            <person name="Arakawa K."/>
        </authorList>
    </citation>
    <scope>NUCLEOTIDE SEQUENCE</scope>
</reference>
<dbReference type="EMBL" id="BMAU01021176">
    <property type="protein sequence ID" value="GFX93893.1"/>
    <property type="molecule type" value="Genomic_DNA"/>
</dbReference>
<feature type="compositionally biased region" description="Basic and acidic residues" evidence="1">
    <location>
        <begin position="30"/>
        <end position="48"/>
    </location>
</feature>
<protein>
    <submittedName>
        <fullName evidence="2">Uncharacterized protein</fullName>
    </submittedName>
</protein>
<dbReference type="AlphaFoldDB" id="A0A8X6RF74"/>
<keyword evidence="3" id="KW-1185">Reference proteome</keyword>
<evidence type="ECO:0000313" key="2">
    <source>
        <dbReference type="EMBL" id="GFX93893.1"/>
    </source>
</evidence>
<evidence type="ECO:0000256" key="1">
    <source>
        <dbReference type="SAM" id="MobiDB-lite"/>
    </source>
</evidence>
<proteinExistence type="predicted"/>
<organism evidence="2 3">
    <name type="scientific">Trichonephila clavipes</name>
    <name type="common">Golden silk orbweaver</name>
    <name type="synonym">Nephila clavipes</name>
    <dbReference type="NCBI Taxonomy" id="2585209"/>
    <lineage>
        <taxon>Eukaryota</taxon>
        <taxon>Metazoa</taxon>
        <taxon>Ecdysozoa</taxon>
        <taxon>Arthropoda</taxon>
        <taxon>Chelicerata</taxon>
        <taxon>Arachnida</taxon>
        <taxon>Araneae</taxon>
        <taxon>Araneomorphae</taxon>
        <taxon>Entelegynae</taxon>
        <taxon>Araneoidea</taxon>
        <taxon>Nephilidae</taxon>
        <taxon>Trichonephila</taxon>
    </lineage>
</organism>
<name>A0A8X6RF74_TRICX</name>